<name>A0ABQ9Y2R0_9EUKA</name>
<evidence type="ECO:0000313" key="2">
    <source>
        <dbReference type="EMBL" id="KAK2957983.1"/>
    </source>
</evidence>
<protein>
    <submittedName>
        <fullName evidence="2">Uncharacterized protein</fullName>
    </submittedName>
</protein>
<reference evidence="2 3" key="1">
    <citation type="journal article" date="2022" name="bioRxiv">
        <title>Genomics of Preaxostyla Flagellates Illuminates Evolutionary Transitions and the Path Towards Mitochondrial Loss.</title>
        <authorList>
            <person name="Novak L.V.F."/>
            <person name="Treitli S.C."/>
            <person name="Pyrih J."/>
            <person name="Halakuc P."/>
            <person name="Pipaliya S.V."/>
            <person name="Vacek V."/>
            <person name="Brzon O."/>
            <person name="Soukal P."/>
            <person name="Eme L."/>
            <person name="Dacks J.B."/>
            <person name="Karnkowska A."/>
            <person name="Elias M."/>
            <person name="Hampl V."/>
        </authorList>
    </citation>
    <scope>NUCLEOTIDE SEQUENCE [LARGE SCALE GENOMIC DNA]</scope>
    <source>
        <strain evidence="2">NAU3</strain>
        <tissue evidence="2">Gut</tissue>
    </source>
</reference>
<dbReference type="Proteomes" id="UP001281761">
    <property type="component" value="Unassembled WGS sequence"/>
</dbReference>
<gene>
    <name evidence="2" type="ORF">BLNAU_7159</name>
</gene>
<feature type="region of interest" description="Disordered" evidence="1">
    <location>
        <begin position="173"/>
        <end position="199"/>
    </location>
</feature>
<dbReference type="EMBL" id="JARBJD010000042">
    <property type="protein sequence ID" value="KAK2957983.1"/>
    <property type="molecule type" value="Genomic_DNA"/>
</dbReference>
<accession>A0ABQ9Y2R0</accession>
<keyword evidence="3" id="KW-1185">Reference proteome</keyword>
<evidence type="ECO:0000313" key="3">
    <source>
        <dbReference type="Proteomes" id="UP001281761"/>
    </source>
</evidence>
<proteinExistence type="predicted"/>
<sequence length="395" mass="44677">MLSSTQHTHQTMKSALEWLDEEYDLPSDKVQSFQWLSLPSLFTTPPEHQHSELLSNVLQRLTAILDKCFDNHKPIPNKRSLHSSLSQLAQSSSHEAKVKKCLQLCLVSLDNVDEDQFSIVETSELAAMESKDQTISELKQQLTNQGDLEEAAELLRADEPILTSVVRMLQKKKEESQRENDELRSELASKTQKLEENERNLTQTQKTIKEMQARLNAISKEIVASDVIVTFSPNHFRLSGSYISNISGKWGSCFTKPVSTGIHRLSIRTFGTSDIYFGACDASDHPTYLNRFVHGSANAAMMLKSNGSLDPTGKNEIRNLSPREGQEWSAEADMEKRTLHFFLDRVQQANHFINIPVPLVFAIDTKTKDAPIEITFWGELKVSHVKNYGLGHNLR</sequence>
<comment type="caution">
    <text evidence="2">The sequence shown here is derived from an EMBL/GenBank/DDBJ whole genome shotgun (WGS) entry which is preliminary data.</text>
</comment>
<evidence type="ECO:0000256" key="1">
    <source>
        <dbReference type="SAM" id="MobiDB-lite"/>
    </source>
</evidence>
<organism evidence="2 3">
    <name type="scientific">Blattamonas nauphoetae</name>
    <dbReference type="NCBI Taxonomy" id="2049346"/>
    <lineage>
        <taxon>Eukaryota</taxon>
        <taxon>Metamonada</taxon>
        <taxon>Preaxostyla</taxon>
        <taxon>Oxymonadida</taxon>
        <taxon>Blattamonas</taxon>
    </lineage>
</organism>